<evidence type="ECO:0000313" key="1">
    <source>
        <dbReference type="EMBL" id="KAH9681281.1"/>
    </source>
</evidence>
<sequence length="1276" mass="145197">MALSKVELEKFTGKNNFNMWKIKMEALLITQGLGDAIESENSKGGSSSKTPEEIAEINKRARSAIILSLGDSVIREVAKEKTVAGLWAKLESLYMTKSLANRLYIKKRMFTLRMIEGSSLEEHIDEFNKVCDTLETINAALDDEGKAPLLISSLPKSYENLVDALMYGRQTLTFDEVKSALNIRGLQEKQTHLEKGISEGLTAKFKTDKKKKKQGKQTNKDKDLKCFQCHKEGHFKKDCPKKQRKPKDSRNHNGDAAVVEEEGYESAGVCVATENSQKGKWVLDSGCTFHMCPVKTYFTEYQGIDGGRVMMGNNSICRIIGIRDVSLRLHDGSTRVINQVRHVPDLKRNLISLGMLDQIGCKIRLESGQLWVLNGSNMVMKGTKRNGVYVLDGEVISGEAGVSERPTEDKKKIWHLRLGHISEKGLKELEHQGMFGTDKIGKLEFCEVCVLGKSSQAQNVSLGGNRYFLSIIDDFSKKVWVYVLKNKDQVFEKFKEWKHLVENQIGQRLKKLRTDNGLEFCNQPFDSFCAAEGVARHRTVRMTPQQNGLAERMNRTLMDKVRCMLIQSKLPKTLWAETLLTACYLVNLSPSTAINFKTPFEIWYGKLADYGNLKAFGCPAYVHISQGKLAPRALKGVFIGYPEGVKGFKVWCIDFNPPRCIVSRDIVFNEGGLIQDSEAAVEENEKSSTENRLQLEVESSVFKNRTGAADSGGVNEQDEDTISPQEQSSSQEQIQEYQLARDRQKRQVKPTKRFGYVDLIGYALSATNEIDDEEPKSFKEATQSLFKEEWQRAMEEEMNSLYKNKTWELIKRPKGRRVVGCKWIFKVKEGLSGSEPRRFKARLVAKGYTQKEGIDFKEVFSPVVRHASIRVILAITAVQDMELDQLDVKTTFLHGRLEEEILMSQPEGFILPGKEDHVCKLKKSLYGLKQSPRQWYLRFDEFMQMHKFVRCSYDCCVYYKIIKDGLYIYLLLYVDDMLVACKDRDEIDKLKVLLNSEFEMKDLGYAKKILGMEIRRNRDKGKLFLSQEKYLRKVLEVFEMDNAKPVQLPLASHFRLCNLQCPQTEAEKQDMANIPYANAVGCLMYAMVLTRPDIAHAVSVVSRYMAQPGKEHWKAVKWILRYLHGTVKCGLTFGKSKEEDDGLRGYVDSDYAWDLDRRRSLTGYIFMLNSCTVNWKATLQSVVALSTTEVEYIAATEAVKEALWLKGAIHLSKNPAHHEKTKHIDIKHHFIRNEVSRGAVKMVKIHTDLNPADALTKVVPLAKFRTCLDSAGLCDQ</sequence>
<reference evidence="2" key="1">
    <citation type="journal article" date="2023" name="Hortic. Res.">
        <title>A chromosome-level phased genome enabling allele-level studies in sweet orange: a case study on citrus Huanglongbing tolerance.</title>
        <authorList>
            <person name="Wu B."/>
            <person name="Yu Q."/>
            <person name="Deng Z."/>
            <person name="Duan Y."/>
            <person name="Luo F."/>
            <person name="Gmitter F. Jr."/>
        </authorList>
    </citation>
    <scope>NUCLEOTIDE SEQUENCE [LARGE SCALE GENOMIC DNA]</scope>
    <source>
        <strain evidence="2">cv. Valencia</strain>
    </source>
</reference>
<protein>
    <submittedName>
        <fullName evidence="1">Uncharacterized protein</fullName>
    </submittedName>
</protein>
<evidence type="ECO:0000313" key="2">
    <source>
        <dbReference type="Proteomes" id="UP000829398"/>
    </source>
</evidence>
<name>A0ACB8I2N6_CITSI</name>
<dbReference type="EMBL" id="CM039178">
    <property type="protein sequence ID" value="KAH9681281.1"/>
    <property type="molecule type" value="Genomic_DNA"/>
</dbReference>
<gene>
    <name evidence="1" type="ORF">KPL71_026916</name>
</gene>
<comment type="caution">
    <text evidence="1">The sequence shown here is derived from an EMBL/GenBank/DDBJ whole genome shotgun (WGS) entry which is preliminary data.</text>
</comment>
<keyword evidence="2" id="KW-1185">Reference proteome</keyword>
<accession>A0ACB8I2N6</accession>
<proteinExistence type="predicted"/>
<organism evidence="1 2">
    <name type="scientific">Citrus sinensis</name>
    <name type="common">Sweet orange</name>
    <name type="synonym">Citrus aurantium var. sinensis</name>
    <dbReference type="NCBI Taxonomy" id="2711"/>
    <lineage>
        <taxon>Eukaryota</taxon>
        <taxon>Viridiplantae</taxon>
        <taxon>Streptophyta</taxon>
        <taxon>Embryophyta</taxon>
        <taxon>Tracheophyta</taxon>
        <taxon>Spermatophyta</taxon>
        <taxon>Magnoliopsida</taxon>
        <taxon>eudicotyledons</taxon>
        <taxon>Gunneridae</taxon>
        <taxon>Pentapetalae</taxon>
        <taxon>rosids</taxon>
        <taxon>malvids</taxon>
        <taxon>Sapindales</taxon>
        <taxon>Rutaceae</taxon>
        <taxon>Aurantioideae</taxon>
        <taxon>Citrus</taxon>
    </lineage>
</organism>
<dbReference type="Proteomes" id="UP000829398">
    <property type="component" value="Chromosome 9"/>
</dbReference>